<evidence type="ECO:0008006" key="5">
    <source>
        <dbReference type="Google" id="ProtNLM"/>
    </source>
</evidence>
<dbReference type="Proteomes" id="UP001156601">
    <property type="component" value="Unassembled WGS sequence"/>
</dbReference>
<evidence type="ECO:0000313" key="3">
    <source>
        <dbReference type="EMBL" id="GLR71371.1"/>
    </source>
</evidence>
<feature type="region of interest" description="Disordered" evidence="1">
    <location>
        <begin position="18"/>
        <end position="57"/>
    </location>
</feature>
<feature type="compositionally biased region" description="Pro residues" evidence="1">
    <location>
        <begin position="27"/>
        <end position="53"/>
    </location>
</feature>
<keyword evidence="2" id="KW-0732">Signal</keyword>
<organism evidence="3 4">
    <name type="scientific">Agaribacter marinus</name>
    <dbReference type="NCBI Taxonomy" id="1431249"/>
    <lineage>
        <taxon>Bacteria</taxon>
        <taxon>Pseudomonadati</taxon>
        <taxon>Pseudomonadota</taxon>
        <taxon>Gammaproteobacteria</taxon>
        <taxon>Alteromonadales</taxon>
        <taxon>Alteromonadaceae</taxon>
        <taxon>Agaribacter</taxon>
    </lineage>
</organism>
<feature type="chain" id="PRO_5041469910" description="Concanavalin A-like lectin/glucanases superfamily protein" evidence="2">
    <location>
        <begin position="18"/>
        <end position="530"/>
    </location>
</feature>
<comment type="caution">
    <text evidence="3">The sequence shown here is derived from an EMBL/GenBank/DDBJ whole genome shotgun (WGS) entry which is preliminary data.</text>
</comment>
<reference evidence="3" key="1">
    <citation type="journal article" date="2014" name="Int. J. Syst. Evol. Microbiol.">
        <title>Complete genome sequence of Corynebacterium casei LMG S-19264T (=DSM 44701T), isolated from a smear-ripened cheese.</title>
        <authorList>
            <consortium name="US DOE Joint Genome Institute (JGI-PGF)"/>
            <person name="Walter F."/>
            <person name="Albersmeier A."/>
            <person name="Kalinowski J."/>
            <person name="Ruckert C."/>
        </authorList>
    </citation>
    <scope>NUCLEOTIDE SEQUENCE</scope>
    <source>
        <strain evidence="3">NBRC 110023</strain>
    </source>
</reference>
<evidence type="ECO:0000313" key="4">
    <source>
        <dbReference type="Proteomes" id="UP001156601"/>
    </source>
</evidence>
<accession>A0AA37WHT6</accession>
<name>A0AA37WHT6_9ALTE</name>
<sequence length="530" mass="58335">MQAIFVFGALLSLVACGGGGGASQPTDSPPAVPSLPAPEPSPTPAPEPEPMPPSSLGCDLGHICESFDDAQLDEAWKMSIGRGEKFSTSERSSAGTRSFQFISNNSVSVDLAETRFNTVLQMSFDNETLSDVSTNNHNIERHGGEFAEGIVGSGWQFDGNDDYLEVSHSSRLEIRRAITASLWYKHKDQADNLFYSLVEQSANEFSGHSRYGIWIDQVNRVSACIEPDTCDGGDTCQRCVIAPSVRLIEDDWYHLAMTYDGRALKLFVNGLVAGEFTYERETNISTKPYPLTLGTDIYDGSSSFLRGTIDEVYLAERATPDANIVTEYQALGIRDASISLPLANYPEIQQDLWGRMWVYFKSSDEDNSGSGTVTGFNFLEMSGKPKASADISEETKVSYQLGVGSNESGDSHLLAKYNTELDRNFDGISDVVTDCALPSDAISPPENQWTCIEWRFNTENNHIEYWLDGTQIISVDQRAGSCAGDDQLQVWNGPEKFTELKIGVMQTSQDLTHTMYVDELIVDTEQIGCN</sequence>
<feature type="signal peptide" evidence="2">
    <location>
        <begin position="1"/>
        <end position="17"/>
    </location>
</feature>
<dbReference type="InterPro" id="IPR013320">
    <property type="entry name" value="ConA-like_dom_sf"/>
</dbReference>
<dbReference type="Pfam" id="PF13385">
    <property type="entry name" value="Laminin_G_3"/>
    <property type="match status" value="1"/>
</dbReference>
<keyword evidence="4" id="KW-1185">Reference proteome</keyword>
<evidence type="ECO:0000256" key="1">
    <source>
        <dbReference type="SAM" id="MobiDB-lite"/>
    </source>
</evidence>
<dbReference type="SUPFAM" id="SSF49899">
    <property type="entry name" value="Concanavalin A-like lectins/glucanases"/>
    <property type="match status" value="1"/>
</dbReference>
<dbReference type="AlphaFoldDB" id="A0AA37WHT6"/>
<protein>
    <recommendedName>
        <fullName evidence="5">Concanavalin A-like lectin/glucanases superfamily protein</fullName>
    </recommendedName>
</protein>
<proteinExistence type="predicted"/>
<dbReference type="EMBL" id="BSOT01000006">
    <property type="protein sequence ID" value="GLR71371.1"/>
    <property type="molecule type" value="Genomic_DNA"/>
</dbReference>
<gene>
    <name evidence="3" type="ORF">GCM10007852_22790</name>
</gene>
<evidence type="ECO:0000256" key="2">
    <source>
        <dbReference type="SAM" id="SignalP"/>
    </source>
</evidence>
<reference evidence="3" key="2">
    <citation type="submission" date="2023-01" db="EMBL/GenBank/DDBJ databases">
        <title>Draft genome sequence of Agaribacter marinus strain NBRC 110023.</title>
        <authorList>
            <person name="Sun Q."/>
            <person name="Mori K."/>
        </authorList>
    </citation>
    <scope>NUCLEOTIDE SEQUENCE</scope>
    <source>
        <strain evidence="3">NBRC 110023</strain>
    </source>
</reference>
<dbReference type="Gene3D" id="2.60.120.200">
    <property type="match status" value="2"/>
</dbReference>